<evidence type="ECO:0000259" key="2">
    <source>
        <dbReference type="Pfam" id="PF00188"/>
    </source>
</evidence>
<organism evidence="3 4">
    <name type="scientific">Nitzschia inconspicua</name>
    <dbReference type="NCBI Taxonomy" id="303405"/>
    <lineage>
        <taxon>Eukaryota</taxon>
        <taxon>Sar</taxon>
        <taxon>Stramenopiles</taxon>
        <taxon>Ochrophyta</taxon>
        <taxon>Bacillariophyta</taxon>
        <taxon>Bacillariophyceae</taxon>
        <taxon>Bacillariophycidae</taxon>
        <taxon>Bacillariales</taxon>
        <taxon>Bacillariaceae</taxon>
        <taxon>Nitzschia</taxon>
    </lineage>
</organism>
<accession>A0A9K3PN26</accession>
<dbReference type="PANTHER" id="PTHR31157">
    <property type="entry name" value="SCP DOMAIN-CONTAINING PROTEIN"/>
    <property type="match status" value="1"/>
</dbReference>
<dbReference type="OrthoDB" id="46731at2759"/>
<reference evidence="3" key="2">
    <citation type="submission" date="2021-04" db="EMBL/GenBank/DDBJ databases">
        <authorList>
            <person name="Podell S."/>
        </authorList>
    </citation>
    <scope>NUCLEOTIDE SEQUENCE</scope>
    <source>
        <strain evidence="3">Hildebrandi</strain>
    </source>
</reference>
<reference evidence="3" key="1">
    <citation type="journal article" date="2021" name="Sci. Rep.">
        <title>Diploid genomic architecture of Nitzschia inconspicua, an elite biomass production diatom.</title>
        <authorList>
            <person name="Oliver A."/>
            <person name="Podell S."/>
            <person name="Pinowska A."/>
            <person name="Traller J.C."/>
            <person name="Smith S.R."/>
            <person name="McClure R."/>
            <person name="Beliaev A."/>
            <person name="Bohutskyi P."/>
            <person name="Hill E.A."/>
            <person name="Rabines A."/>
            <person name="Zheng H."/>
            <person name="Allen L.Z."/>
            <person name="Kuo A."/>
            <person name="Grigoriev I.V."/>
            <person name="Allen A.E."/>
            <person name="Hazlebeck D."/>
            <person name="Allen E.E."/>
        </authorList>
    </citation>
    <scope>NUCLEOTIDE SEQUENCE</scope>
    <source>
        <strain evidence="3">Hildebrandi</strain>
    </source>
</reference>
<feature type="domain" description="SCP" evidence="2">
    <location>
        <begin position="201"/>
        <end position="319"/>
    </location>
</feature>
<evidence type="ECO:0000256" key="1">
    <source>
        <dbReference type="SAM" id="MobiDB-lite"/>
    </source>
</evidence>
<name>A0A9K3PN26_9STRA</name>
<evidence type="ECO:0000313" key="3">
    <source>
        <dbReference type="EMBL" id="KAG7353427.1"/>
    </source>
</evidence>
<dbReference type="Pfam" id="PF00188">
    <property type="entry name" value="CAP"/>
    <property type="match status" value="1"/>
</dbReference>
<protein>
    <submittedName>
        <fullName evidence="3">Cysteine-rich secretory protein family protein</fullName>
    </submittedName>
</protein>
<comment type="caution">
    <text evidence="3">The sequence shown here is derived from an EMBL/GenBank/DDBJ whole genome shotgun (WGS) entry which is preliminary data.</text>
</comment>
<dbReference type="CDD" id="cd05379">
    <property type="entry name" value="CAP_bacterial"/>
    <property type="match status" value="1"/>
</dbReference>
<evidence type="ECO:0000313" key="4">
    <source>
        <dbReference type="Proteomes" id="UP000693970"/>
    </source>
</evidence>
<proteinExistence type="predicted"/>
<dbReference type="PANTHER" id="PTHR31157:SF1">
    <property type="entry name" value="SCP DOMAIN-CONTAINING PROTEIN"/>
    <property type="match status" value="1"/>
</dbReference>
<keyword evidence="4" id="KW-1185">Reference proteome</keyword>
<feature type="region of interest" description="Disordered" evidence="1">
    <location>
        <begin position="1"/>
        <end position="33"/>
    </location>
</feature>
<dbReference type="Proteomes" id="UP000693970">
    <property type="component" value="Unassembled WGS sequence"/>
</dbReference>
<dbReference type="InterPro" id="IPR014044">
    <property type="entry name" value="CAP_dom"/>
</dbReference>
<feature type="compositionally biased region" description="Low complexity" evidence="1">
    <location>
        <begin position="8"/>
        <end position="20"/>
    </location>
</feature>
<sequence length="323" mass="35947">MLLSIQQTSTKTSFSSFTSKPVGEGGAEEQSSMCDIKVQPISSPKKLTYPGISKLKNAPPVMKNRTDLPGNFFTRLYSSLKASQQSADAKKPPAPTAKGVFAIQISVMETGSLQTIETNSTVSMGTSIQESNNNNRSNESIEAVWLPSTAEDHNKGLPLVVRHPQYDNFKETDDRKLLHKIMGRAKKLPQSSGKYASNHIMVNAERTRRSVPPLTRDRDLDRVARDHAKTMAKEKLVRHMDGPTELQSKILECADNSMERQRLFFPRLGVNIARGRTIDEIHKFMMANLAERNNVLDKRFSTMGMGTARADNGMIYLCQVFGG</sequence>
<dbReference type="AlphaFoldDB" id="A0A9K3PN26"/>
<dbReference type="EMBL" id="JAGRRH010000016">
    <property type="protein sequence ID" value="KAG7353427.1"/>
    <property type="molecule type" value="Genomic_DNA"/>
</dbReference>
<gene>
    <name evidence="3" type="ORF">IV203_002782</name>
</gene>